<dbReference type="PANTHER" id="PTHR33477">
    <property type="entry name" value="P-LOOP NTPASE DOMAIN-CONTAINING PROTEIN LPA1 HOMOLOG 1"/>
    <property type="match status" value="1"/>
</dbReference>
<protein>
    <recommendedName>
        <fullName evidence="4">Zeta toxin domain-containing protein</fullName>
    </recommendedName>
</protein>
<evidence type="ECO:0000313" key="3">
    <source>
        <dbReference type="Proteomes" id="UP001448207"/>
    </source>
</evidence>
<evidence type="ECO:0000313" key="2">
    <source>
        <dbReference type="EMBL" id="KAL0080975.1"/>
    </source>
</evidence>
<dbReference type="PANTHER" id="PTHR33477:SF3">
    <property type="entry name" value="P-LOOP NTPASE DOMAIN-CONTAINING PROTEIN LPA1 HOMOLOG 1"/>
    <property type="match status" value="1"/>
</dbReference>
<organism evidence="2 3">
    <name type="scientific">Phycomyces blakesleeanus</name>
    <dbReference type="NCBI Taxonomy" id="4837"/>
    <lineage>
        <taxon>Eukaryota</taxon>
        <taxon>Fungi</taxon>
        <taxon>Fungi incertae sedis</taxon>
        <taxon>Mucoromycota</taxon>
        <taxon>Mucoromycotina</taxon>
        <taxon>Mucoromycetes</taxon>
        <taxon>Mucorales</taxon>
        <taxon>Phycomycetaceae</taxon>
        <taxon>Phycomyces</taxon>
    </lineage>
</organism>
<evidence type="ECO:0000256" key="1">
    <source>
        <dbReference type="SAM" id="Phobius"/>
    </source>
</evidence>
<dbReference type="Gene3D" id="3.40.50.300">
    <property type="entry name" value="P-loop containing nucleotide triphosphate hydrolases"/>
    <property type="match status" value="1"/>
</dbReference>
<evidence type="ECO:0008006" key="4">
    <source>
        <dbReference type="Google" id="ProtNLM"/>
    </source>
</evidence>
<dbReference type="SUPFAM" id="SSF52540">
    <property type="entry name" value="P-loop containing nucleoside triphosphate hydrolases"/>
    <property type="match status" value="1"/>
</dbReference>
<reference evidence="2 3" key="1">
    <citation type="submission" date="2024-04" db="EMBL/GenBank/DDBJ databases">
        <title>Symmetric and asymmetric DNA N6-adenine methylation regulates different biological responses in Mucorales.</title>
        <authorList>
            <consortium name="Lawrence Berkeley National Laboratory"/>
            <person name="Lax C."/>
            <person name="Mondo S.J."/>
            <person name="Osorio-Concepcion M."/>
            <person name="Muszewska A."/>
            <person name="Corrochano-Luque M."/>
            <person name="Gutierrez G."/>
            <person name="Riley R."/>
            <person name="Lipzen A."/>
            <person name="Guo J."/>
            <person name="Hundley H."/>
            <person name="Amirebrahimi M."/>
            <person name="Ng V."/>
            <person name="Lorenzo-Gutierrez D."/>
            <person name="Binder U."/>
            <person name="Yang J."/>
            <person name="Song Y."/>
            <person name="Canovas D."/>
            <person name="Navarro E."/>
            <person name="Freitag M."/>
            <person name="Gabaldon T."/>
            <person name="Grigoriev I.V."/>
            <person name="Corrochano L.M."/>
            <person name="Nicolas F.E."/>
            <person name="Garre V."/>
        </authorList>
    </citation>
    <scope>NUCLEOTIDE SEQUENCE [LARGE SCALE GENOMIC DNA]</scope>
    <source>
        <strain evidence="2 3">L51</strain>
    </source>
</reference>
<dbReference type="EMBL" id="JBCLYO010000019">
    <property type="protein sequence ID" value="KAL0080975.1"/>
    <property type="molecule type" value="Genomic_DNA"/>
</dbReference>
<dbReference type="Proteomes" id="UP001448207">
    <property type="component" value="Unassembled WGS sequence"/>
</dbReference>
<comment type="caution">
    <text evidence="2">The sequence shown here is derived from an EMBL/GenBank/DDBJ whole genome shotgun (WGS) entry which is preliminary data.</text>
</comment>
<dbReference type="Pfam" id="PF13238">
    <property type="entry name" value="AAA_18"/>
    <property type="match status" value="1"/>
</dbReference>
<dbReference type="InterPro" id="IPR027417">
    <property type="entry name" value="P-loop_NTPase"/>
</dbReference>
<accession>A0ABR3AT45</accession>
<sequence length="404" mass="46196">MFLSLFFTFFFSLNYIHFLYLLDFMVSFTVYTEENSGRKIKRCTSYHVQSILTFIGVKHSHCQQTMDLIAKDNLFSDTEPFSLTSFLSRIQGLLVRMNYSNPRTDLQVAWHIMNKQASVCILLGGTSGCGKSTLASLLAHRIGITTVLSTDHVRSLLRSFDPQKNTRLLWASSYHAGEPAMKEIDENHKKSIVDGYEAQNLLLLDTLDKTIAGYNKRNECLVIEGVGLSVESMRVLAKKHPNCIPVLIYISNEQKHAERFAIRAKYMTMAPQSNKYINYFGNIRLIQQHLCQHADRWMIPKINNTNVDKSLAILHTTVVNVLSRMERKGLASLMNMETGKFPVLFEEYSKVYEAAWSSKQMLRKIRLNSKDPVTKKPRLLVSSHLLDFNDLNHLDDIAWGSLAS</sequence>
<keyword evidence="3" id="KW-1185">Reference proteome</keyword>
<keyword evidence="1" id="KW-0472">Membrane</keyword>
<proteinExistence type="predicted"/>
<gene>
    <name evidence="2" type="ORF">J3Q64DRAFT_1758264</name>
</gene>
<feature type="transmembrane region" description="Helical" evidence="1">
    <location>
        <begin position="6"/>
        <end position="32"/>
    </location>
</feature>
<name>A0ABR3AT45_PHYBL</name>
<keyword evidence="1" id="KW-1133">Transmembrane helix</keyword>
<keyword evidence="1" id="KW-0812">Transmembrane</keyword>